<dbReference type="Proteomes" id="UP001596025">
    <property type="component" value="Unassembled WGS sequence"/>
</dbReference>
<accession>A0ABV9LID0</accession>
<dbReference type="SUPFAM" id="SSF51569">
    <property type="entry name" value="Aldolase"/>
    <property type="match status" value="1"/>
</dbReference>
<dbReference type="RefSeq" id="WP_387988152.1">
    <property type="nucleotide sequence ID" value="NZ_JBHSGR010000007.1"/>
</dbReference>
<gene>
    <name evidence="2" type="ORF">ACFO3M_08550</name>
</gene>
<comment type="caution">
    <text evidence="2">The sequence shown here is derived from an EMBL/GenBank/DDBJ whole genome shotgun (WGS) entry which is preliminary data.</text>
</comment>
<organism evidence="2 3">
    <name type="scientific">Geodermatophilus arenarius</name>
    <dbReference type="NCBI Taxonomy" id="1137990"/>
    <lineage>
        <taxon>Bacteria</taxon>
        <taxon>Bacillati</taxon>
        <taxon>Actinomycetota</taxon>
        <taxon>Actinomycetes</taxon>
        <taxon>Geodermatophilales</taxon>
        <taxon>Geodermatophilaceae</taxon>
        <taxon>Geodermatophilus</taxon>
    </lineage>
</organism>
<feature type="domain" description="Cgl0159-like" evidence="1">
    <location>
        <begin position="52"/>
        <end position="302"/>
    </location>
</feature>
<proteinExistence type="predicted"/>
<keyword evidence="3" id="KW-1185">Reference proteome</keyword>
<name>A0ABV9LID0_9ACTN</name>
<sequence>MSDTAVHLPAVGTAPVCATYAEVTELRSRSPQAVAQALATRRRRPAFLPDDGRLMLIAADHPARGALSAQGRPTAMHSRTEMLDRLRAALARPGVDGLLATADVAEDLLLLGALEDKVVVASMNRGGLAGSVFEIDDRMTGYDVQGVVDARFDAAKMLNRVDLDDPATVVSLETAGRAVTALARAGLVAILEPFLSRRVDGRVVNDLSPDAVIKSVHVVQGLGATSAYTWLKLPVVAEMERVADATTLPTLLLGGDPSRRPEETYAQWRDALALPPVRGLVVGRTLLYPPDDDVEAAVDTAVALVHGGSRP</sequence>
<evidence type="ECO:0000313" key="2">
    <source>
        <dbReference type="EMBL" id="MFC4693433.1"/>
    </source>
</evidence>
<dbReference type="InterPro" id="IPR013785">
    <property type="entry name" value="Aldolase_TIM"/>
</dbReference>
<dbReference type="InterPro" id="IPR054574">
    <property type="entry name" value="Cgl0159_dom"/>
</dbReference>
<dbReference type="EMBL" id="JBHSGR010000007">
    <property type="protein sequence ID" value="MFC4693433.1"/>
    <property type="molecule type" value="Genomic_DNA"/>
</dbReference>
<protein>
    <submittedName>
        <fullName evidence="2">Class I fructose-bisphosphate aldolase</fullName>
    </submittedName>
</protein>
<dbReference type="Pfam" id="PF22649">
    <property type="entry name" value="Cgl0159"/>
    <property type="match status" value="1"/>
</dbReference>
<dbReference type="Gene3D" id="3.20.20.70">
    <property type="entry name" value="Aldolase class I"/>
    <property type="match status" value="1"/>
</dbReference>
<reference evidence="3" key="1">
    <citation type="journal article" date="2019" name="Int. J. Syst. Evol. Microbiol.">
        <title>The Global Catalogue of Microorganisms (GCM) 10K type strain sequencing project: providing services to taxonomists for standard genome sequencing and annotation.</title>
        <authorList>
            <consortium name="The Broad Institute Genomics Platform"/>
            <consortium name="The Broad Institute Genome Sequencing Center for Infectious Disease"/>
            <person name="Wu L."/>
            <person name="Ma J."/>
        </authorList>
    </citation>
    <scope>NUCLEOTIDE SEQUENCE [LARGE SCALE GENOMIC DNA]</scope>
    <source>
        <strain evidence="3">CCUG 62763</strain>
    </source>
</reference>
<evidence type="ECO:0000259" key="1">
    <source>
        <dbReference type="Pfam" id="PF22649"/>
    </source>
</evidence>
<evidence type="ECO:0000313" key="3">
    <source>
        <dbReference type="Proteomes" id="UP001596025"/>
    </source>
</evidence>